<dbReference type="PANTHER" id="PTHR30055">
    <property type="entry name" value="HTH-TYPE TRANSCRIPTIONAL REGULATOR RUTR"/>
    <property type="match status" value="1"/>
</dbReference>
<gene>
    <name evidence="4" type="ORF">HNR61_003836</name>
</gene>
<dbReference type="Pfam" id="PF00440">
    <property type="entry name" value="TetR_N"/>
    <property type="match status" value="1"/>
</dbReference>
<evidence type="ECO:0000259" key="3">
    <source>
        <dbReference type="PROSITE" id="PS50977"/>
    </source>
</evidence>
<keyword evidence="5" id="KW-1185">Reference proteome</keyword>
<dbReference type="InterPro" id="IPR050109">
    <property type="entry name" value="HTH-type_TetR-like_transc_reg"/>
</dbReference>
<dbReference type="SUPFAM" id="SSF48498">
    <property type="entry name" value="Tetracyclin repressor-like, C-terminal domain"/>
    <property type="match status" value="1"/>
</dbReference>
<dbReference type="Pfam" id="PF21313">
    <property type="entry name" value="EthR_C"/>
    <property type="match status" value="1"/>
</dbReference>
<evidence type="ECO:0000256" key="2">
    <source>
        <dbReference type="PROSITE-ProRule" id="PRU00335"/>
    </source>
</evidence>
<dbReference type="Gene3D" id="1.10.357.10">
    <property type="entry name" value="Tetracycline Repressor, domain 2"/>
    <property type="match status" value="1"/>
</dbReference>
<dbReference type="PANTHER" id="PTHR30055:SF184">
    <property type="entry name" value="HTH-TYPE TRANSCRIPTIONAL REGULATOR ETHR"/>
    <property type="match status" value="1"/>
</dbReference>
<evidence type="ECO:0000313" key="5">
    <source>
        <dbReference type="Proteomes" id="UP000572680"/>
    </source>
</evidence>
<proteinExistence type="predicted"/>
<dbReference type="AlphaFoldDB" id="A0A7W3QM66"/>
<dbReference type="InterPro" id="IPR009057">
    <property type="entry name" value="Homeodomain-like_sf"/>
</dbReference>
<dbReference type="InterPro" id="IPR036271">
    <property type="entry name" value="Tet_transcr_reg_TetR-rel_C_sf"/>
</dbReference>
<dbReference type="SUPFAM" id="SSF46689">
    <property type="entry name" value="Homeodomain-like"/>
    <property type="match status" value="1"/>
</dbReference>
<organism evidence="4 5">
    <name type="scientific">Actinomadura namibiensis</name>
    <dbReference type="NCBI Taxonomy" id="182080"/>
    <lineage>
        <taxon>Bacteria</taxon>
        <taxon>Bacillati</taxon>
        <taxon>Actinomycetota</taxon>
        <taxon>Actinomycetes</taxon>
        <taxon>Streptosporangiales</taxon>
        <taxon>Thermomonosporaceae</taxon>
        <taxon>Actinomadura</taxon>
    </lineage>
</organism>
<dbReference type="InterPro" id="IPR001647">
    <property type="entry name" value="HTH_TetR"/>
</dbReference>
<dbReference type="Gene3D" id="1.10.10.60">
    <property type="entry name" value="Homeodomain-like"/>
    <property type="match status" value="1"/>
</dbReference>
<dbReference type="GO" id="GO:0003700">
    <property type="term" value="F:DNA-binding transcription factor activity"/>
    <property type="evidence" value="ECO:0007669"/>
    <property type="project" value="TreeGrafter"/>
</dbReference>
<comment type="caution">
    <text evidence="4">The sequence shown here is derived from an EMBL/GenBank/DDBJ whole genome shotgun (WGS) entry which is preliminary data.</text>
</comment>
<protein>
    <submittedName>
        <fullName evidence="4">AcrR family transcriptional regulator</fullName>
    </submittedName>
</protein>
<evidence type="ECO:0000313" key="4">
    <source>
        <dbReference type="EMBL" id="MBA8952196.1"/>
    </source>
</evidence>
<dbReference type="GO" id="GO:0000976">
    <property type="term" value="F:transcription cis-regulatory region binding"/>
    <property type="evidence" value="ECO:0007669"/>
    <property type="project" value="TreeGrafter"/>
</dbReference>
<feature type="domain" description="HTH tetR-type" evidence="3">
    <location>
        <begin position="5"/>
        <end position="65"/>
    </location>
</feature>
<evidence type="ECO:0000256" key="1">
    <source>
        <dbReference type="ARBA" id="ARBA00023125"/>
    </source>
</evidence>
<accession>A0A7W3QM66</accession>
<feature type="DNA-binding region" description="H-T-H motif" evidence="2">
    <location>
        <begin position="28"/>
        <end position="47"/>
    </location>
</feature>
<dbReference type="RefSeq" id="WP_182844451.1">
    <property type="nucleotide sequence ID" value="NZ_BAAALP010000018.1"/>
</dbReference>
<name>A0A7W3QM66_ACTNM</name>
<dbReference type="InterPro" id="IPR049397">
    <property type="entry name" value="EthR_C"/>
</dbReference>
<dbReference type="Proteomes" id="UP000572680">
    <property type="component" value="Unassembled WGS sequence"/>
</dbReference>
<reference evidence="4 5" key="1">
    <citation type="submission" date="2020-08" db="EMBL/GenBank/DDBJ databases">
        <title>Genomic Encyclopedia of Type Strains, Phase IV (KMG-IV): sequencing the most valuable type-strain genomes for metagenomic binning, comparative biology and taxonomic classification.</title>
        <authorList>
            <person name="Goeker M."/>
        </authorList>
    </citation>
    <scope>NUCLEOTIDE SEQUENCE [LARGE SCALE GENOMIC DNA]</scope>
    <source>
        <strain evidence="4 5">DSM 44197</strain>
    </source>
</reference>
<dbReference type="EMBL" id="JACJIA010000004">
    <property type="protein sequence ID" value="MBA8952196.1"/>
    <property type="molecule type" value="Genomic_DNA"/>
</dbReference>
<sequence length="194" mass="21937">MSRGDRQEIALLDSVERLMRVKPLAEIDLAQIAAGAGLSRAAVYFYFDNKDAVVRAALDRTIESAMGILTVHADRGLEQILEEVISGFAEWWRHNSGLLCAIIDQTGRDAALRETWRRFFEGAADVQAAALERDRAAGLVPDLGDARTMCITLTYMCERNWYMLFSREHSREEEEATRALLLQLCRRALGYPDR</sequence>
<keyword evidence="1 2" id="KW-0238">DNA-binding</keyword>
<dbReference type="PROSITE" id="PS50977">
    <property type="entry name" value="HTH_TETR_2"/>
    <property type="match status" value="1"/>
</dbReference>